<accession>A0ABV5YID0</accession>
<proteinExistence type="predicted"/>
<protein>
    <submittedName>
        <fullName evidence="2">Sirohydrochlorin chelatase</fullName>
    </submittedName>
</protein>
<keyword evidence="3" id="KW-1185">Reference proteome</keyword>
<evidence type="ECO:0000313" key="2">
    <source>
        <dbReference type="EMBL" id="MFB9834815.1"/>
    </source>
</evidence>
<feature type="region of interest" description="Disordered" evidence="1">
    <location>
        <begin position="1"/>
        <end position="36"/>
    </location>
</feature>
<dbReference type="Proteomes" id="UP001589627">
    <property type="component" value="Unassembled WGS sequence"/>
</dbReference>
<dbReference type="EMBL" id="JBHLZP010000160">
    <property type="protein sequence ID" value="MFB9834815.1"/>
    <property type="molecule type" value="Genomic_DNA"/>
</dbReference>
<reference evidence="2 3" key="1">
    <citation type="submission" date="2024-09" db="EMBL/GenBank/DDBJ databases">
        <authorList>
            <person name="Sun Q."/>
            <person name="Mori K."/>
        </authorList>
    </citation>
    <scope>NUCLEOTIDE SEQUENCE [LARGE SCALE GENOMIC DNA]</scope>
    <source>
        <strain evidence="2 3">TBRC 0563</strain>
    </source>
</reference>
<dbReference type="SUPFAM" id="SSF53800">
    <property type="entry name" value="Chelatase"/>
    <property type="match status" value="1"/>
</dbReference>
<sequence length="276" mass="28585">MIYDDQPPETLPVRGRSSLPSGRHRRPASADLPPDAPVLVLAAPGKDPDIAEEIASATRTARTELDVRVGLLDSTFTDVVRGLPEDRAAVVVPLITGPHARTYAQIKAGIDEAGVKADQVVVTDPLGPHPLLAEALHVRLADAGLARADRIRQFSIGAATDGVIVAAVGGGDAAREADMTAVLLAARLAVPVVAAAVDGPPTVAEAVTRLREAGAQRIAVAPYIIGPELDHEQLAKLAAEAGLGCGAPLGAHGSVVRLVNLRYEVAMEPFIGEVQE</sequence>
<comment type="caution">
    <text evidence="2">The sequence shown here is derived from an EMBL/GenBank/DDBJ whole genome shotgun (WGS) entry which is preliminary data.</text>
</comment>
<dbReference type="Gene3D" id="3.40.50.1400">
    <property type="match status" value="2"/>
</dbReference>
<evidence type="ECO:0000256" key="1">
    <source>
        <dbReference type="SAM" id="MobiDB-lite"/>
    </source>
</evidence>
<organism evidence="2 3">
    <name type="scientific">Actinoallomurus acaciae</name>
    <dbReference type="NCBI Taxonomy" id="502577"/>
    <lineage>
        <taxon>Bacteria</taxon>
        <taxon>Bacillati</taxon>
        <taxon>Actinomycetota</taxon>
        <taxon>Actinomycetes</taxon>
        <taxon>Streptosporangiales</taxon>
        <taxon>Thermomonosporaceae</taxon>
        <taxon>Actinoallomurus</taxon>
    </lineage>
</organism>
<name>A0ABV5YID0_9ACTN</name>
<gene>
    <name evidence="2" type="ORF">ACFFNX_21755</name>
</gene>
<evidence type="ECO:0000313" key="3">
    <source>
        <dbReference type="Proteomes" id="UP001589627"/>
    </source>
</evidence>
<dbReference type="RefSeq" id="WP_378205141.1">
    <property type="nucleotide sequence ID" value="NZ_JBHLZP010000160.1"/>
</dbReference>